<dbReference type="NCBIfam" id="TIGR02131">
    <property type="entry name" value="phaP_Bmeg"/>
    <property type="match status" value="1"/>
</dbReference>
<keyword evidence="1" id="KW-0175">Coiled coil</keyword>
<organism evidence="2 3">
    <name type="scientific">Priestia endophytica DSM 13796</name>
    <dbReference type="NCBI Taxonomy" id="1121089"/>
    <lineage>
        <taxon>Bacteria</taxon>
        <taxon>Bacillati</taxon>
        <taxon>Bacillota</taxon>
        <taxon>Bacilli</taxon>
        <taxon>Bacillales</taxon>
        <taxon>Bacillaceae</taxon>
        <taxon>Priestia</taxon>
    </lineage>
</organism>
<dbReference type="InterPro" id="IPR027267">
    <property type="entry name" value="AH/BAR_dom_sf"/>
</dbReference>
<dbReference type="GeneID" id="93709718"/>
<proteinExistence type="predicted"/>
<sequence>MANVKYDAVIDMMWDQWSKGFNTLLEGSKNFEEWTLKALSGQKQFVEKAMEQVEQTDEQWQQELQEVQAQTVENIRKTAGESVAQSYDQWMQRVNEAMVKMKQLSSEQQKAGYNFIKQAQEQYEASVQQFVNEHHKLRIEMQSASENYMDQLKSFQKTFLQSIEPYTLAK</sequence>
<comment type="caution">
    <text evidence="2">The sequence shown here is derived from an EMBL/GenBank/DDBJ whole genome shotgun (WGS) entry which is preliminary data.</text>
</comment>
<gene>
    <name evidence="2" type="ORF">SAMN02745910_00976</name>
</gene>
<dbReference type="Proteomes" id="UP000182762">
    <property type="component" value="Unassembled WGS sequence"/>
</dbReference>
<accession>A0A1I5XPK7</accession>
<dbReference type="RefSeq" id="WP_061803455.1">
    <property type="nucleotide sequence ID" value="NZ_FOXX01000002.1"/>
</dbReference>
<name>A0A1I5XPK7_9BACI</name>
<dbReference type="EMBL" id="FOXX01000002">
    <property type="protein sequence ID" value="SFQ33667.1"/>
    <property type="molecule type" value="Genomic_DNA"/>
</dbReference>
<evidence type="ECO:0000313" key="2">
    <source>
        <dbReference type="EMBL" id="SFQ33667.1"/>
    </source>
</evidence>
<dbReference type="SUPFAM" id="SSF103657">
    <property type="entry name" value="BAR/IMD domain-like"/>
    <property type="match status" value="1"/>
</dbReference>
<keyword evidence="3" id="KW-1185">Reference proteome</keyword>
<feature type="coiled-coil region" evidence="1">
    <location>
        <begin position="36"/>
        <end position="147"/>
    </location>
</feature>
<dbReference type="InterPro" id="IPR011728">
    <property type="entry name" value="PhaP_Bmeg"/>
</dbReference>
<evidence type="ECO:0000256" key="1">
    <source>
        <dbReference type="SAM" id="Coils"/>
    </source>
</evidence>
<reference evidence="2 3" key="1">
    <citation type="submission" date="2016-10" db="EMBL/GenBank/DDBJ databases">
        <authorList>
            <person name="Varghese N."/>
            <person name="Submissions S."/>
        </authorList>
    </citation>
    <scope>NUCLEOTIDE SEQUENCE [LARGE SCALE GENOMIC DNA]</scope>
    <source>
        <strain evidence="2 3">DSM 13796</strain>
    </source>
</reference>
<protein>
    <submittedName>
        <fullName evidence="2">Polyhydroxyalkanoic acid inclusion protein PhaP</fullName>
    </submittedName>
</protein>
<dbReference type="Pfam" id="PF09602">
    <property type="entry name" value="PhaP_Bmeg"/>
    <property type="match status" value="1"/>
</dbReference>
<evidence type="ECO:0000313" key="3">
    <source>
        <dbReference type="Proteomes" id="UP000182762"/>
    </source>
</evidence>